<evidence type="ECO:0000313" key="8">
    <source>
        <dbReference type="EMBL" id="MBP2021010.1"/>
    </source>
</evidence>
<dbReference type="InterPro" id="IPR004254">
    <property type="entry name" value="AdipoR/HlyIII-related"/>
</dbReference>
<dbReference type="PANTHER" id="PTHR20855">
    <property type="entry name" value="ADIPOR/PROGESTIN RECEPTOR-RELATED"/>
    <property type="match status" value="1"/>
</dbReference>
<dbReference type="Pfam" id="PF03006">
    <property type="entry name" value="HlyIII"/>
    <property type="match status" value="1"/>
</dbReference>
<keyword evidence="3" id="KW-1003">Cell membrane</keyword>
<keyword evidence="4 7" id="KW-0812">Transmembrane</keyword>
<proteinExistence type="inferred from homology"/>
<evidence type="ECO:0000256" key="3">
    <source>
        <dbReference type="ARBA" id="ARBA00022475"/>
    </source>
</evidence>
<accession>A0ABS4JZQ9</accession>
<dbReference type="RefSeq" id="WP_021284483.1">
    <property type="nucleotide sequence ID" value="NZ_JAGGLL010000004.1"/>
</dbReference>
<dbReference type="InterPro" id="IPR005744">
    <property type="entry name" value="Hy-lIII"/>
</dbReference>
<comment type="similarity">
    <text evidence="2">Belongs to the UPF0073 (Hly-III) family.</text>
</comment>
<dbReference type="NCBIfam" id="TIGR01065">
    <property type="entry name" value="hlyIII"/>
    <property type="match status" value="1"/>
</dbReference>
<keyword evidence="6 7" id="KW-0472">Membrane</keyword>
<evidence type="ECO:0000256" key="1">
    <source>
        <dbReference type="ARBA" id="ARBA00004651"/>
    </source>
</evidence>
<feature type="transmembrane region" description="Helical" evidence="7">
    <location>
        <begin position="105"/>
        <end position="124"/>
    </location>
</feature>
<evidence type="ECO:0000256" key="2">
    <source>
        <dbReference type="ARBA" id="ARBA00008488"/>
    </source>
</evidence>
<reference evidence="8 9" key="1">
    <citation type="submission" date="2021-03" db="EMBL/GenBank/DDBJ databases">
        <title>Genomic Encyclopedia of Type Strains, Phase IV (KMG-IV): sequencing the most valuable type-strain genomes for metagenomic binning, comparative biology and taxonomic classification.</title>
        <authorList>
            <person name="Goeker M."/>
        </authorList>
    </citation>
    <scope>NUCLEOTIDE SEQUENCE [LARGE SCALE GENOMIC DNA]</scope>
    <source>
        <strain evidence="8 9">DSM 28650</strain>
    </source>
</reference>
<dbReference type="Proteomes" id="UP001519308">
    <property type="component" value="Unassembled WGS sequence"/>
</dbReference>
<feature type="transmembrane region" description="Helical" evidence="7">
    <location>
        <begin position="192"/>
        <end position="214"/>
    </location>
</feature>
<feature type="transmembrane region" description="Helical" evidence="7">
    <location>
        <begin position="162"/>
        <end position="180"/>
    </location>
</feature>
<feature type="transmembrane region" description="Helical" evidence="7">
    <location>
        <begin position="78"/>
        <end position="99"/>
    </location>
</feature>
<dbReference type="EMBL" id="JAGGLL010000004">
    <property type="protein sequence ID" value="MBP2021010.1"/>
    <property type="molecule type" value="Genomic_DNA"/>
</dbReference>
<gene>
    <name evidence="8" type="ORF">J2Z44_000794</name>
</gene>
<organism evidence="8 9">
    <name type="scientific">Clostridium punense</name>
    <dbReference type="NCBI Taxonomy" id="1054297"/>
    <lineage>
        <taxon>Bacteria</taxon>
        <taxon>Bacillati</taxon>
        <taxon>Bacillota</taxon>
        <taxon>Clostridia</taxon>
        <taxon>Eubacteriales</taxon>
        <taxon>Clostridiaceae</taxon>
        <taxon>Clostridium</taxon>
    </lineage>
</organism>
<evidence type="ECO:0000256" key="5">
    <source>
        <dbReference type="ARBA" id="ARBA00022989"/>
    </source>
</evidence>
<evidence type="ECO:0000256" key="7">
    <source>
        <dbReference type="SAM" id="Phobius"/>
    </source>
</evidence>
<comment type="caution">
    <text evidence="8">The sequence shown here is derived from an EMBL/GenBank/DDBJ whole genome shotgun (WGS) entry which is preliminary data.</text>
</comment>
<evidence type="ECO:0000256" key="6">
    <source>
        <dbReference type="ARBA" id="ARBA00023136"/>
    </source>
</evidence>
<feature type="transmembrane region" description="Helical" evidence="7">
    <location>
        <begin position="41"/>
        <end position="66"/>
    </location>
</feature>
<evidence type="ECO:0000256" key="4">
    <source>
        <dbReference type="ARBA" id="ARBA00022692"/>
    </source>
</evidence>
<dbReference type="PANTHER" id="PTHR20855:SF3">
    <property type="entry name" value="LD03007P"/>
    <property type="match status" value="1"/>
</dbReference>
<name>A0ABS4JZQ9_9CLOT</name>
<feature type="transmembrane region" description="Helical" evidence="7">
    <location>
        <begin position="136"/>
        <end position="156"/>
    </location>
</feature>
<comment type="subcellular location">
    <subcellularLocation>
        <location evidence="1">Cell membrane</location>
        <topology evidence="1">Multi-pass membrane protein</topology>
    </subcellularLocation>
</comment>
<feature type="transmembrane region" description="Helical" evidence="7">
    <location>
        <begin position="12"/>
        <end position="29"/>
    </location>
</feature>
<protein>
    <submittedName>
        <fullName evidence="8">Hemolysin III</fullName>
    </submittedName>
</protein>
<sequence length="217" mass="24456">MKKFREPVSGFTHLFGAVVSLVGLVALLYKQLTMGKYTSFSIFATLVFGLSLVFLYTASCTYHLVVSKEGVIRFLRKLDHSMIFILIAGTYTPICLIALESYWRWGIFFTIWTLAILGIIFKFLWIDCPSWLSATLYVGMGWLAIIAFSPLLRAIGAAGVKYLLLGGILYTVGAVFYCLEKNGTKRTFGAHEIFHIFVLLGSLSHYWLVFKYILTLA</sequence>
<keyword evidence="9" id="KW-1185">Reference proteome</keyword>
<keyword evidence="5 7" id="KW-1133">Transmembrane helix</keyword>
<evidence type="ECO:0000313" key="9">
    <source>
        <dbReference type="Proteomes" id="UP001519308"/>
    </source>
</evidence>